<dbReference type="EMBL" id="JABFUD020000019">
    <property type="protein sequence ID" value="KAI5065284.1"/>
    <property type="molecule type" value="Genomic_DNA"/>
</dbReference>
<name>A0A9D4UC32_ADICA</name>
<protein>
    <submittedName>
        <fullName evidence="1">Uncharacterized protein</fullName>
    </submittedName>
</protein>
<comment type="caution">
    <text evidence="1">The sequence shown here is derived from an EMBL/GenBank/DDBJ whole genome shotgun (WGS) entry which is preliminary data.</text>
</comment>
<proteinExistence type="predicted"/>
<gene>
    <name evidence="1" type="ORF">GOP47_0019979</name>
</gene>
<sequence length="69" mass="7990">MFFVFFKPKNHTWDRGHGSIKLSRLNAMSKWSTIRCVFYGAGAGDNNNWKRLASCNDWQGCENGHRILL</sequence>
<dbReference type="AlphaFoldDB" id="A0A9D4UC32"/>
<accession>A0A9D4UC32</accession>
<evidence type="ECO:0000313" key="1">
    <source>
        <dbReference type="EMBL" id="KAI5065284.1"/>
    </source>
</evidence>
<evidence type="ECO:0000313" key="2">
    <source>
        <dbReference type="Proteomes" id="UP000886520"/>
    </source>
</evidence>
<keyword evidence="2" id="KW-1185">Reference proteome</keyword>
<organism evidence="1 2">
    <name type="scientific">Adiantum capillus-veneris</name>
    <name type="common">Maidenhair fern</name>
    <dbReference type="NCBI Taxonomy" id="13818"/>
    <lineage>
        <taxon>Eukaryota</taxon>
        <taxon>Viridiplantae</taxon>
        <taxon>Streptophyta</taxon>
        <taxon>Embryophyta</taxon>
        <taxon>Tracheophyta</taxon>
        <taxon>Polypodiopsida</taxon>
        <taxon>Polypodiidae</taxon>
        <taxon>Polypodiales</taxon>
        <taxon>Pteridineae</taxon>
        <taxon>Pteridaceae</taxon>
        <taxon>Vittarioideae</taxon>
        <taxon>Adiantum</taxon>
    </lineage>
</organism>
<dbReference type="Proteomes" id="UP000886520">
    <property type="component" value="Chromosome 19"/>
</dbReference>
<reference evidence="1" key="1">
    <citation type="submission" date="2021-01" db="EMBL/GenBank/DDBJ databases">
        <title>Adiantum capillus-veneris genome.</title>
        <authorList>
            <person name="Fang Y."/>
            <person name="Liao Q."/>
        </authorList>
    </citation>
    <scope>NUCLEOTIDE SEQUENCE</scope>
    <source>
        <strain evidence="1">H3</strain>
        <tissue evidence="1">Leaf</tissue>
    </source>
</reference>